<feature type="binding site" evidence="4">
    <location>
        <begin position="369"/>
        <end position="371"/>
    </location>
    <ligand>
        <name>L-glutamate</name>
        <dbReference type="ChEBI" id="CHEBI:29985"/>
    </ligand>
</feature>
<feature type="binding site" evidence="4">
    <location>
        <position position="393"/>
    </location>
    <ligand>
        <name>L-glutamate</name>
        <dbReference type="ChEBI" id="CHEBI:29985"/>
    </ligand>
</feature>
<evidence type="ECO:0000313" key="6">
    <source>
        <dbReference type="Proteomes" id="UP000515129"/>
    </source>
</evidence>
<comment type="function">
    <text evidence="5">Cleaves the gamma-glutamyl peptide bond of glutathione and glutathione conjugates.</text>
</comment>
<dbReference type="GO" id="GO:0006751">
    <property type="term" value="P:glutathione catabolic process"/>
    <property type="evidence" value="ECO:0007669"/>
    <property type="project" value="UniProtKB-UniRule"/>
</dbReference>
<dbReference type="InterPro" id="IPR043138">
    <property type="entry name" value="GGT_lsub"/>
</dbReference>
<dbReference type="GO" id="GO:0050727">
    <property type="term" value="P:regulation of inflammatory response"/>
    <property type="evidence" value="ECO:0007669"/>
    <property type="project" value="TreeGrafter"/>
</dbReference>
<protein>
    <recommendedName>
        <fullName evidence="5">Glutathione hydrolase</fullName>
        <ecNumber evidence="5">2.3.2.2</ecNumber>
        <ecNumber evidence="5">3.4.19.13</ecNumber>
    </recommendedName>
    <alternativeName>
        <fullName evidence="5">Gamma-glutamyltransferase</fullName>
    </alternativeName>
    <alternativeName>
        <fullName evidence="5">Gamma-glutamyltranspeptidase</fullName>
    </alternativeName>
</protein>
<keyword evidence="6" id="KW-1185">Reference proteome</keyword>
<comment type="subcellular location">
    <subcellularLocation>
        <location evidence="5">Membrane</location>
        <topology evidence="5">Single-pass type II membrane protein</topology>
    </subcellularLocation>
</comment>
<proteinExistence type="inferred from homology"/>
<feature type="binding site" evidence="4">
    <location>
        <begin position="408"/>
        <end position="409"/>
    </location>
    <ligand>
        <name>L-glutamate</name>
        <dbReference type="ChEBI" id="CHEBI:29985"/>
    </ligand>
</feature>
<evidence type="ECO:0000256" key="5">
    <source>
        <dbReference type="RuleBase" id="RU368068"/>
    </source>
</evidence>
<comment type="catalytic activity">
    <reaction evidence="5">
        <text>an N-terminal (5-L-glutamyl)-[peptide] + an alpha-amino acid = 5-L-glutamyl amino acid + an N-terminal L-alpha-aminoacyl-[peptide]</text>
        <dbReference type="Rhea" id="RHEA:23904"/>
        <dbReference type="Rhea" id="RHEA-COMP:9780"/>
        <dbReference type="Rhea" id="RHEA-COMP:9795"/>
        <dbReference type="ChEBI" id="CHEBI:77644"/>
        <dbReference type="ChEBI" id="CHEBI:78597"/>
        <dbReference type="ChEBI" id="CHEBI:78599"/>
        <dbReference type="ChEBI" id="CHEBI:78608"/>
        <dbReference type="EC" id="2.3.2.2"/>
    </reaction>
</comment>
<dbReference type="Gene3D" id="3.60.20.40">
    <property type="match status" value="1"/>
</dbReference>
<evidence type="ECO:0000256" key="3">
    <source>
        <dbReference type="PIRSR" id="PIRSR600101-1"/>
    </source>
</evidence>
<organism evidence="6 7">
    <name type="scientific">Carassius auratus</name>
    <name type="common">Goldfish</name>
    <dbReference type="NCBI Taxonomy" id="7957"/>
    <lineage>
        <taxon>Eukaryota</taxon>
        <taxon>Metazoa</taxon>
        <taxon>Chordata</taxon>
        <taxon>Craniata</taxon>
        <taxon>Vertebrata</taxon>
        <taxon>Euteleostomi</taxon>
        <taxon>Actinopterygii</taxon>
        <taxon>Neopterygii</taxon>
        <taxon>Teleostei</taxon>
        <taxon>Ostariophysi</taxon>
        <taxon>Cypriniformes</taxon>
        <taxon>Cyprinidae</taxon>
        <taxon>Cyprininae</taxon>
        <taxon>Carassius</taxon>
    </lineage>
</organism>
<evidence type="ECO:0000256" key="1">
    <source>
        <dbReference type="ARBA" id="ARBA00009381"/>
    </source>
</evidence>
<comment type="similarity">
    <text evidence="1">Belongs to the gamma-glutamyltransferase family.</text>
</comment>
<dbReference type="UniPathway" id="UPA00204"/>
<reference evidence="7" key="1">
    <citation type="submission" date="2025-08" db="UniProtKB">
        <authorList>
            <consortium name="RefSeq"/>
        </authorList>
    </citation>
    <scope>IDENTIFICATION</scope>
    <source>
        <strain evidence="7">Wakin</strain>
        <tissue evidence="7">Muscle</tissue>
    </source>
</reference>
<dbReference type="RefSeq" id="XP_026101809.1">
    <property type="nucleotide sequence ID" value="XM_026246024.1"/>
</dbReference>
<dbReference type="Pfam" id="PF01019">
    <property type="entry name" value="G_glu_transpept"/>
    <property type="match status" value="1"/>
</dbReference>
<feature type="binding site" evidence="4">
    <location>
        <position position="435"/>
    </location>
    <ligand>
        <name>L-glutamate</name>
        <dbReference type="ChEBI" id="CHEBI:29985"/>
    </ligand>
</feature>
<dbReference type="InterPro" id="IPR029055">
    <property type="entry name" value="Ntn_hydrolases_N"/>
</dbReference>
<dbReference type="Proteomes" id="UP000515129">
    <property type="component" value="Unplaced"/>
</dbReference>
<dbReference type="GO" id="GO:0002682">
    <property type="term" value="P:regulation of immune system process"/>
    <property type="evidence" value="ECO:0007669"/>
    <property type="project" value="TreeGrafter"/>
</dbReference>
<dbReference type="OrthoDB" id="1081007at2759"/>
<dbReference type="EC" id="3.4.19.13" evidence="5"/>
<comment type="pathway">
    <text evidence="5">Sulfur metabolism; glutathione metabolism.</text>
</comment>
<dbReference type="GO" id="GO:0036374">
    <property type="term" value="F:glutathione hydrolase activity"/>
    <property type="evidence" value="ECO:0007669"/>
    <property type="project" value="UniProtKB-UniRule"/>
</dbReference>
<evidence type="ECO:0000256" key="2">
    <source>
        <dbReference type="ARBA" id="ARBA00023180"/>
    </source>
</evidence>
<dbReference type="GeneID" id="113073155"/>
<comment type="catalytic activity">
    <reaction evidence="5">
        <text>glutathione + H2O = L-cysteinylglycine + L-glutamate</text>
        <dbReference type="Rhea" id="RHEA:28807"/>
        <dbReference type="ChEBI" id="CHEBI:15377"/>
        <dbReference type="ChEBI" id="CHEBI:29985"/>
        <dbReference type="ChEBI" id="CHEBI:57925"/>
        <dbReference type="ChEBI" id="CHEBI:61694"/>
        <dbReference type="EC" id="3.4.19.13"/>
    </reaction>
</comment>
<dbReference type="AlphaFoldDB" id="A0A6P6MZV9"/>
<evidence type="ECO:0000256" key="4">
    <source>
        <dbReference type="PIRSR" id="PIRSR600101-2"/>
    </source>
</evidence>
<keyword evidence="5" id="KW-0378">Hydrolase</keyword>
<accession>A0A6P6MZV9</accession>
<dbReference type="EC" id="2.3.2.2" evidence="5"/>
<dbReference type="KEGG" id="caua:113073155"/>
<keyword evidence="5" id="KW-0808">Transferase</keyword>
<dbReference type="PANTHER" id="PTHR11686:SF56">
    <property type="entry name" value="GLUTATHIONE HYDROLASE 1 PROENZYME-RELATED"/>
    <property type="match status" value="1"/>
</dbReference>
<dbReference type="GO" id="GO:0005886">
    <property type="term" value="C:plasma membrane"/>
    <property type="evidence" value="ECO:0007669"/>
    <property type="project" value="TreeGrafter"/>
</dbReference>
<gene>
    <name evidence="7" type="primary">LOC113073155</name>
</gene>
<dbReference type="GO" id="GO:0031179">
    <property type="term" value="P:peptide modification"/>
    <property type="evidence" value="ECO:0007669"/>
    <property type="project" value="TreeGrafter"/>
</dbReference>
<name>A0A6P6MZV9_CARAU</name>
<feature type="binding site" evidence="4">
    <location>
        <position position="79"/>
    </location>
    <ligand>
        <name>L-glutamate</name>
        <dbReference type="ChEBI" id="CHEBI:29985"/>
    </ligand>
</feature>
<dbReference type="PANTHER" id="PTHR11686">
    <property type="entry name" value="GAMMA GLUTAMYL TRANSPEPTIDASE"/>
    <property type="match status" value="1"/>
</dbReference>
<keyword evidence="5" id="KW-0012">Acyltransferase</keyword>
<dbReference type="SUPFAM" id="SSF56235">
    <property type="entry name" value="N-terminal nucleophile aminohydrolases (Ntn hydrolases)"/>
    <property type="match status" value="1"/>
</dbReference>
<keyword evidence="2" id="KW-0325">Glycoprotein</keyword>
<dbReference type="PRINTS" id="PR01210">
    <property type="entry name" value="GGTRANSPTASE"/>
</dbReference>
<dbReference type="InterPro" id="IPR000101">
    <property type="entry name" value="GGT_peptidase"/>
</dbReference>
<feature type="active site" description="Nucleophile" evidence="3">
    <location>
        <position position="351"/>
    </location>
</feature>
<comment type="catalytic activity">
    <reaction evidence="5">
        <text>an S-substituted glutathione + H2O = an S-substituted L-cysteinylglycine + L-glutamate</text>
        <dbReference type="Rhea" id="RHEA:59468"/>
        <dbReference type="ChEBI" id="CHEBI:15377"/>
        <dbReference type="ChEBI" id="CHEBI:29985"/>
        <dbReference type="ChEBI" id="CHEBI:90779"/>
        <dbReference type="ChEBI" id="CHEBI:143103"/>
        <dbReference type="EC" id="3.4.19.13"/>
    </reaction>
</comment>
<sequence>MPTVTPDVKYEKGLVAAGSEICSEIGRDMLKRKGSAVDAAIAALLCVSVVNPHSMGIGGGVVFTIYNASTGRVETIDARETAPMSASNNMIENESKPGLLIAVPGELRGYELAHKRHGRLKWKELFEPSIKLAFDGFKIDSALAKAIQKNKNTILGKKSLCDVFCHPNNTTLRENDTIRFPKLAATYCRIAEEGANIFYSGSLTQTIVDDIKAEGGNITHQDLKDYEPALNESALNFTVGKYMYFVPGAPFGGPLLALMLKILNGYGMSSSNMSTDGNKILTYHRIIETFRFASQVEGELIEQHPDHVNAFVQNMISDDYAAAFIRNPMKDDTNKQLSNKEEHILCKDAGTSHLSVIADDGSAVAVTSSINRHFGSKVISQSTGIIFNDQLCDFRYAHLIKPGRKPPSSMSPTIILDKGKPKNEQVKMVVGASGGRIITSATVQVILNYLFFGYNLQKAIKEPRVHSQLNPDKTFVEDHFEEDIKKHLKKYYNIVDVDSTGNPNVNERPPVFLGKVQAVVRQGEKICAESDPRKGGHIPLDTDDYCRDCSE</sequence>
<dbReference type="Gene3D" id="1.10.246.130">
    <property type="match status" value="1"/>
</dbReference>
<evidence type="ECO:0000313" key="7">
    <source>
        <dbReference type="RefSeq" id="XP_026101809.1"/>
    </source>
</evidence>
<dbReference type="GO" id="GO:0103068">
    <property type="term" value="F:leukotriene C4 gamma-glutamyl transferase activity"/>
    <property type="evidence" value="ECO:0007669"/>
    <property type="project" value="UniProtKB-EC"/>
</dbReference>
<dbReference type="InterPro" id="IPR043137">
    <property type="entry name" value="GGT_ssub_C"/>
</dbReference>